<sequence>MTGRARAGVLLACAAVVLLAAWYAGTQFPASAPAPAPGSIRLGPEPGEDVAAYLHRVPGELPAPGTTALALVQFAAELPDPAAVVAVAGTTPVTVVLRVPMPRVQTALRFEPLEQGMPVPAALDAARRRAQQQAATDAQRQAGRAAEVAAAEARALADPSAPCVLALVVQAERSGLDAVAARPDVRAVHAAPAGATARELAVAPLLPGQVQRADPLPDDGPVPS</sequence>
<feature type="signal peptide" evidence="1">
    <location>
        <begin position="1"/>
        <end position="20"/>
    </location>
</feature>
<gene>
    <name evidence="2" type="ORF">FB388_2020</name>
</gene>
<dbReference type="OrthoDB" id="3577451at2"/>
<dbReference type="RefSeq" id="WP_142099651.1">
    <property type="nucleotide sequence ID" value="NZ_VFPH01000001.1"/>
</dbReference>
<feature type="chain" id="PRO_5039166737" evidence="1">
    <location>
        <begin position="21"/>
        <end position="224"/>
    </location>
</feature>
<evidence type="ECO:0000313" key="3">
    <source>
        <dbReference type="Proteomes" id="UP000319818"/>
    </source>
</evidence>
<dbReference type="EMBL" id="VFPH01000001">
    <property type="protein sequence ID" value="TQM44649.1"/>
    <property type="molecule type" value="Genomic_DNA"/>
</dbReference>
<dbReference type="Proteomes" id="UP000319818">
    <property type="component" value="Unassembled WGS sequence"/>
</dbReference>
<accession>A0A543GEY7</accession>
<comment type="caution">
    <text evidence="2">The sequence shown here is derived from an EMBL/GenBank/DDBJ whole genome shotgun (WGS) entry which is preliminary data.</text>
</comment>
<organism evidence="2 3">
    <name type="scientific">Pseudonocardia cypriaca</name>
    <dbReference type="NCBI Taxonomy" id="882449"/>
    <lineage>
        <taxon>Bacteria</taxon>
        <taxon>Bacillati</taxon>
        <taxon>Actinomycetota</taxon>
        <taxon>Actinomycetes</taxon>
        <taxon>Pseudonocardiales</taxon>
        <taxon>Pseudonocardiaceae</taxon>
        <taxon>Pseudonocardia</taxon>
    </lineage>
</organism>
<proteinExistence type="predicted"/>
<protein>
    <submittedName>
        <fullName evidence="2">Uncharacterized protein</fullName>
    </submittedName>
</protein>
<keyword evidence="3" id="KW-1185">Reference proteome</keyword>
<name>A0A543GEY7_9PSEU</name>
<keyword evidence="1" id="KW-0732">Signal</keyword>
<evidence type="ECO:0000256" key="1">
    <source>
        <dbReference type="SAM" id="SignalP"/>
    </source>
</evidence>
<dbReference type="AlphaFoldDB" id="A0A543GEY7"/>
<evidence type="ECO:0000313" key="2">
    <source>
        <dbReference type="EMBL" id="TQM44649.1"/>
    </source>
</evidence>
<reference evidence="2 3" key="1">
    <citation type="submission" date="2019-06" db="EMBL/GenBank/DDBJ databases">
        <title>Sequencing the genomes of 1000 actinobacteria strains.</title>
        <authorList>
            <person name="Klenk H.-P."/>
        </authorList>
    </citation>
    <scope>NUCLEOTIDE SEQUENCE [LARGE SCALE GENOMIC DNA]</scope>
    <source>
        <strain evidence="2 3">DSM 45511</strain>
    </source>
</reference>